<feature type="transmembrane region" description="Helical" evidence="2">
    <location>
        <begin position="56"/>
        <end position="75"/>
    </location>
</feature>
<organism evidence="3 4">
    <name type="scientific">Nocardioides malaquae</name>
    <dbReference type="NCBI Taxonomy" id="2773426"/>
    <lineage>
        <taxon>Bacteria</taxon>
        <taxon>Bacillati</taxon>
        <taxon>Actinomycetota</taxon>
        <taxon>Actinomycetes</taxon>
        <taxon>Propionibacteriales</taxon>
        <taxon>Nocardioidaceae</taxon>
        <taxon>Nocardioides</taxon>
    </lineage>
</organism>
<sequence>MNLPTYPSPSPDSEPSGAADDLPTTRARIGLMLGAVVPVALVATVLAGAIGRLDTALFFVGVPALLALVVGLAPVRDSSGQLFQAVTVALLLVSAFLHEGALCVLIVSPLVYGVAFAIHGAVRLARRRRTRWSLAGVLVVLALEGAVPGLRVSPEHDVSADRVVAADCGDFLAALERGPQIDAQDDRGWLLRLAQYPTPTSATGDGLAVGDTWSLAMPAGGIETVVSDRETTERGGRLAFDVTADDARTTRWVTLREGTLTWEQTDEGCVAEMEVVYERDLDPAFWFGPVSELFMGAGTAAFLASLD</sequence>
<keyword evidence="2" id="KW-1133">Transmembrane helix</keyword>
<keyword evidence="2" id="KW-0472">Membrane</keyword>
<feature type="region of interest" description="Disordered" evidence="1">
    <location>
        <begin position="1"/>
        <end position="20"/>
    </location>
</feature>
<proteinExistence type="predicted"/>
<dbReference type="RefSeq" id="WP_193639108.1">
    <property type="nucleotide sequence ID" value="NZ_JADCSA010000016.1"/>
</dbReference>
<evidence type="ECO:0000313" key="3">
    <source>
        <dbReference type="EMBL" id="MBE7325780.1"/>
    </source>
</evidence>
<reference evidence="3 4" key="1">
    <citation type="submission" date="2020-10" db="EMBL/GenBank/DDBJ databases">
        <title>Nocardioides sp. isolated from sludge.</title>
        <authorList>
            <person name="Zhang X."/>
        </authorList>
    </citation>
    <scope>NUCLEOTIDE SEQUENCE [LARGE SCALE GENOMIC DNA]</scope>
    <source>
        <strain evidence="3 4">Y6</strain>
    </source>
</reference>
<feature type="transmembrane region" description="Helical" evidence="2">
    <location>
        <begin position="104"/>
        <end position="125"/>
    </location>
</feature>
<gene>
    <name evidence="3" type="ORF">IEQ44_14095</name>
</gene>
<dbReference type="EMBL" id="JADCSA010000016">
    <property type="protein sequence ID" value="MBE7325780.1"/>
    <property type="molecule type" value="Genomic_DNA"/>
</dbReference>
<evidence type="ECO:0000313" key="4">
    <source>
        <dbReference type="Proteomes" id="UP000756387"/>
    </source>
</evidence>
<feature type="compositionally biased region" description="Pro residues" evidence="1">
    <location>
        <begin position="1"/>
        <end position="12"/>
    </location>
</feature>
<evidence type="ECO:0000256" key="2">
    <source>
        <dbReference type="SAM" id="Phobius"/>
    </source>
</evidence>
<evidence type="ECO:0000256" key="1">
    <source>
        <dbReference type="SAM" id="MobiDB-lite"/>
    </source>
</evidence>
<keyword evidence="2" id="KW-0812">Transmembrane</keyword>
<accession>A0ABR9RW05</accession>
<keyword evidence="4" id="KW-1185">Reference proteome</keyword>
<protein>
    <recommendedName>
        <fullName evidence="5">SRPBCC family protein</fullName>
    </recommendedName>
</protein>
<comment type="caution">
    <text evidence="3">The sequence shown here is derived from an EMBL/GenBank/DDBJ whole genome shotgun (WGS) entry which is preliminary data.</text>
</comment>
<name>A0ABR9RW05_9ACTN</name>
<dbReference type="Proteomes" id="UP000756387">
    <property type="component" value="Unassembled WGS sequence"/>
</dbReference>
<evidence type="ECO:0008006" key="5">
    <source>
        <dbReference type="Google" id="ProtNLM"/>
    </source>
</evidence>
<feature type="transmembrane region" description="Helical" evidence="2">
    <location>
        <begin position="29"/>
        <end position="50"/>
    </location>
</feature>